<dbReference type="NCBIfam" id="NF002669">
    <property type="entry name" value="PRK02391.1"/>
    <property type="match status" value="1"/>
</dbReference>
<evidence type="ECO:0000256" key="7">
    <source>
        <dbReference type="ARBA" id="ARBA00022833"/>
    </source>
</evidence>
<protein>
    <recommendedName>
        <fullName evidence="11">Protease HtpX homolog</fullName>
        <ecNumber evidence="11">3.4.24.-</ecNumber>
    </recommendedName>
</protein>
<feature type="domain" description="Peptidase M48" evidence="12">
    <location>
        <begin position="73"/>
        <end position="287"/>
    </location>
</feature>
<feature type="transmembrane region" description="Helical" evidence="11">
    <location>
        <begin position="39"/>
        <end position="56"/>
    </location>
</feature>
<feature type="transmembrane region" description="Helical" evidence="11">
    <location>
        <begin position="186"/>
        <end position="207"/>
    </location>
</feature>
<accession>A0A7K4AF38</accession>
<evidence type="ECO:0000256" key="8">
    <source>
        <dbReference type="ARBA" id="ARBA00022989"/>
    </source>
</evidence>
<keyword evidence="10 11" id="KW-0472">Membrane</keyword>
<keyword evidence="5 11" id="KW-0479">Metal-binding</keyword>
<keyword evidence="7 11" id="KW-0862">Zinc</keyword>
<comment type="subcellular location">
    <subcellularLocation>
        <location evidence="11">Cell membrane</location>
        <topology evidence="11">Multi-pass membrane protein</topology>
    </subcellularLocation>
</comment>
<evidence type="ECO:0000256" key="6">
    <source>
        <dbReference type="ARBA" id="ARBA00022801"/>
    </source>
</evidence>
<dbReference type="Proteomes" id="UP000544742">
    <property type="component" value="Unassembled WGS sequence"/>
</dbReference>
<dbReference type="PANTHER" id="PTHR43221:SF2">
    <property type="entry name" value="PROTEASE HTPX HOMOLOG"/>
    <property type="match status" value="1"/>
</dbReference>
<evidence type="ECO:0000256" key="9">
    <source>
        <dbReference type="ARBA" id="ARBA00023049"/>
    </source>
</evidence>
<feature type="transmembrane region" description="Helical" evidence="11">
    <location>
        <begin position="12"/>
        <end position="33"/>
    </location>
</feature>
<evidence type="ECO:0000256" key="3">
    <source>
        <dbReference type="ARBA" id="ARBA00022670"/>
    </source>
</evidence>
<dbReference type="GO" id="GO:0006508">
    <property type="term" value="P:proteolysis"/>
    <property type="evidence" value="ECO:0007669"/>
    <property type="project" value="UniProtKB-KW"/>
</dbReference>
<evidence type="ECO:0000256" key="5">
    <source>
        <dbReference type="ARBA" id="ARBA00022723"/>
    </source>
</evidence>
<sequence>MMRWKADRGLEARMLLTMILLAVLYLAFLAVLVSQGVDNIVIILFIGGFMLLQYYYSDKMILSTMGAKMVSESEAPELHQIVSRLCAIADLPMPKIAVVNSSMPNAFATGRNQKNAVVAVTTGIMQKLDHSELEAVLAHELTHVKNRDMMVMTIATFLSSMAQILVRSMPFMGSGGGRGRDSGGSFIVVFVVSLAVWVLSFILIRALSRYREFAADRGAAIITGQPSILVSALMKISGFRVPTEDLRKVEGPVSALFIVPAFSRSSIMNLFSTHPTLEARIEALQRIEQGLES</sequence>
<comment type="caution">
    <text evidence="13">The sequence shown here is derived from an EMBL/GenBank/DDBJ whole genome shotgun (WGS) entry which is preliminary data.</text>
</comment>
<dbReference type="PANTHER" id="PTHR43221">
    <property type="entry name" value="PROTEASE HTPX"/>
    <property type="match status" value="1"/>
</dbReference>
<dbReference type="RefSeq" id="WP_276619299.1">
    <property type="nucleotide sequence ID" value="NZ_DAIPSW010000028.1"/>
</dbReference>
<feature type="binding site" evidence="11">
    <location>
        <position position="143"/>
    </location>
    <ligand>
        <name>Zn(2+)</name>
        <dbReference type="ChEBI" id="CHEBI:29105"/>
        <note>catalytic</note>
    </ligand>
</feature>
<reference evidence="13 14" key="1">
    <citation type="journal article" date="2020" name="Biotechnol. Biofuels">
        <title>New insights from the biogas microbiome by comprehensive genome-resolved metagenomics of nearly 1600 species originating from multiple anaerobic digesters.</title>
        <authorList>
            <person name="Campanaro S."/>
            <person name="Treu L."/>
            <person name="Rodriguez-R L.M."/>
            <person name="Kovalovszki A."/>
            <person name="Ziels R.M."/>
            <person name="Maus I."/>
            <person name="Zhu X."/>
            <person name="Kougias P.G."/>
            <person name="Basile A."/>
            <person name="Luo G."/>
            <person name="Schluter A."/>
            <person name="Konstantinidis K.T."/>
            <person name="Angelidaki I."/>
        </authorList>
    </citation>
    <scope>NUCLEOTIDE SEQUENCE [LARGE SCALE GENOMIC DNA]</scope>
    <source>
        <strain evidence="13">AS27yjCOA_157</strain>
    </source>
</reference>
<feature type="binding site" evidence="11">
    <location>
        <position position="139"/>
    </location>
    <ligand>
        <name>Zn(2+)</name>
        <dbReference type="ChEBI" id="CHEBI:29105"/>
        <note>catalytic</note>
    </ligand>
</feature>
<feature type="active site" evidence="11">
    <location>
        <position position="140"/>
    </location>
</feature>
<evidence type="ECO:0000313" key="14">
    <source>
        <dbReference type="Proteomes" id="UP000544742"/>
    </source>
</evidence>
<dbReference type="InterPro" id="IPR050083">
    <property type="entry name" value="HtpX_protease"/>
</dbReference>
<evidence type="ECO:0000256" key="11">
    <source>
        <dbReference type="HAMAP-Rule" id="MF_00188"/>
    </source>
</evidence>
<dbReference type="EMBL" id="JAAYUN010000010">
    <property type="protein sequence ID" value="NLJ21601.1"/>
    <property type="molecule type" value="Genomic_DNA"/>
</dbReference>
<dbReference type="Pfam" id="PF01435">
    <property type="entry name" value="Peptidase_M48"/>
    <property type="match status" value="1"/>
</dbReference>
<keyword evidence="6 11" id="KW-0378">Hydrolase</keyword>
<dbReference type="AlphaFoldDB" id="A0A7K4AF38"/>
<evidence type="ECO:0000256" key="1">
    <source>
        <dbReference type="ARBA" id="ARBA00009779"/>
    </source>
</evidence>
<keyword evidence="8 11" id="KW-1133">Transmembrane helix</keyword>
<evidence type="ECO:0000259" key="12">
    <source>
        <dbReference type="Pfam" id="PF01435"/>
    </source>
</evidence>
<dbReference type="InterPro" id="IPR022919">
    <property type="entry name" value="Pept_M48_protease_HtpX"/>
</dbReference>
<dbReference type="CDD" id="cd07327">
    <property type="entry name" value="M48B_HtpX_like"/>
    <property type="match status" value="1"/>
</dbReference>
<evidence type="ECO:0000256" key="10">
    <source>
        <dbReference type="ARBA" id="ARBA00023136"/>
    </source>
</evidence>
<gene>
    <name evidence="11 13" type="primary">htpX</name>
    <name evidence="13" type="ORF">GX426_00620</name>
</gene>
<dbReference type="InterPro" id="IPR001915">
    <property type="entry name" value="Peptidase_M48"/>
</dbReference>
<comment type="similarity">
    <text evidence="1 11">Belongs to the peptidase M48B family.</text>
</comment>
<feature type="binding site" evidence="11">
    <location>
        <position position="212"/>
    </location>
    <ligand>
        <name>Zn(2+)</name>
        <dbReference type="ChEBI" id="CHEBI:29105"/>
        <note>catalytic</note>
    </ligand>
</feature>
<dbReference type="GO" id="GO:0008270">
    <property type="term" value="F:zinc ion binding"/>
    <property type="evidence" value="ECO:0007669"/>
    <property type="project" value="UniProtKB-UniRule"/>
</dbReference>
<dbReference type="GO" id="GO:0004222">
    <property type="term" value="F:metalloendopeptidase activity"/>
    <property type="evidence" value="ECO:0007669"/>
    <property type="project" value="UniProtKB-UniRule"/>
</dbReference>
<evidence type="ECO:0000256" key="4">
    <source>
        <dbReference type="ARBA" id="ARBA00022692"/>
    </source>
</evidence>
<organism evidence="13 14">
    <name type="scientific">Methanothrix soehngenii</name>
    <name type="common">Methanosaeta concilii</name>
    <dbReference type="NCBI Taxonomy" id="2223"/>
    <lineage>
        <taxon>Archaea</taxon>
        <taxon>Methanobacteriati</taxon>
        <taxon>Methanobacteriota</taxon>
        <taxon>Stenosarchaea group</taxon>
        <taxon>Methanomicrobia</taxon>
        <taxon>Methanotrichales</taxon>
        <taxon>Methanotrichaceae</taxon>
        <taxon>Methanothrix</taxon>
    </lineage>
</organism>
<evidence type="ECO:0000256" key="2">
    <source>
        <dbReference type="ARBA" id="ARBA00022475"/>
    </source>
</evidence>
<evidence type="ECO:0000313" key="13">
    <source>
        <dbReference type="EMBL" id="NLJ21601.1"/>
    </source>
</evidence>
<comment type="cofactor">
    <cofactor evidence="11">
        <name>Zn(2+)</name>
        <dbReference type="ChEBI" id="CHEBI:29105"/>
    </cofactor>
    <text evidence="11">Binds 1 zinc ion per subunit.</text>
</comment>
<dbReference type="EC" id="3.4.24.-" evidence="11"/>
<dbReference type="GO" id="GO:0005886">
    <property type="term" value="C:plasma membrane"/>
    <property type="evidence" value="ECO:0007669"/>
    <property type="project" value="UniProtKB-SubCell"/>
</dbReference>
<dbReference type="HAMAP" id="MF_00188">
    <property type="entry name" value="Pept_M48_protease_HtpX"/>
    <property type="match status" value="1"/>
</dbReference>
<feature type="transmembrane region" description="Helical" evidence="11">
    <location>
        <begin position="149"/>
        <end position="166"/>
    </location>
</feature>
<proteinExistence type="inferred from homology"/>
<keyword evidence="2 11" id="KW-1003">Cell membrane</keyword>
<name>A0A7K4AF38_METSH</name>
<keyword evidence="3 11" id="KW-0645">Protease</keyword>
<dbReference type="Gene3D" id="3.30.2010.10">
    <property type="entry name" value="Metalloproteases ('zincins'), catalytic domain"/>
    <property type="match status" value="1"/>
</dbReference>
<keyword evidence="4 11" id="KW-0812">Transmembrane</keyword>
<keyword evidence="9 11" id="KW-0482">Metalloprotease</keyword>